<organism evidence="1 2">
    <name type="scientific">Arenaria interpres</name>
    <name type="common">Ruddy turnstone</name>
    <name type="synonym">Tringa interpres</name>
    <dbReference type="NCBI Taxonomy" id="54971"/>
    <lineage>
        <taxon>Eukaryota</taxon>
        <taxon>Metazoa</taxon>
        <taxon>Chordata</taxon>
        <taxon>Craniata</taxon>
        <taxon>Vertebrata</taxon>
        <taxon>Euteleostomi</taxon>
        <taxon>Archelosauria</taxon>
        <taxon>Archosauria</taxon>
        <taxon>Dinosauria</taxon>
        <taxon>Saurischia</taxon>
        <taxon>Theropoda</taxon>
        <taxon>Coelurosauria</taxon>
        <taxon>Aves</taxon>
        <taxon>Neognathae</taxon>
        <taxon>Neoaves</taxon>
        <taxon>Charadriiformes</taxon>
        <taxon>Scolopacidae</taxon>
        <taxon>Arenaria</taxon>
    </lineage>
</organism>
<sequence>YDCSGTNPFKGSPGILQFWENLENTFKNYWKAPAGVFWICGRRAYSKLPTSWKGSCTLGIFQPGFSLLPPEKGDGLGIPV</sequence>
<feature type="non-terminal residue" evidence="1">
    <location>
        <position position="1"/>
    </location>
</feature>
<dbReference type="AlphaFoldDB" id="A0A7L0HN34"/>
<name>A0A7L0HN34_AREIN</name>
<keyword evidence="2" id="KW-1185">Reference proteome</keyword>
<comment type="caution">
    <text evidence="1">The sequence shown here is derived from an EMBL/GenBank/DDBJ whole genome shotgun (WGS) entry which is preliminary data.</text>
</comment>
<proteinExistence type="predicted"/>
<evidence type="ECO:0000313" key="2">
    <source>
        <dbReference type="Proteomes" id="UP000541811"/>
    </source>
</evidence>
<feature type="non-terminal residue" evidence="1">
    <location>
        <position position="80"/>
    </location>
</feature>
<protein>
    <submittedName>
        <fullName evidence="1">ENR1 protein</fullName>
    </submittedName>
</protein>
<gene>
    <name evidence="1" type="primary">Erv31_1</name>
    <name evidence="1" type="ORF">AREINT_R15444</name>
</gene>
<accession>A0A7L0HN34</accession>
<dbReference type="Proteomes" id="UP000541811">
    <property type="component" value="Unassembled WGS sequence"/>
</dbReference>
<dbReference type="EMBL" id="VXAK01010749">
    <property type="protein sequence ID" value="NXK21049.1"/>
    <property type="molecule type" value="Genomic_DNA"/>
</dbReference>
<reference evidence="1 2" key="1">
    <citation type="submission" date="2019-09" db="EMBL/GenBank/DDBJ databases">
        <title>Bird 10,000 Genomes (B10K) Project - Family phase.</title>
        <authorList>
            <person name="Zhang G."/>
        </authorList>
    </citation>
    <scope>NUCLEOTIDE SEQUENCE [LARGE SCALE GENOMIC DNA]</scope>
    <source>
        <strain evidence="1">B10K-DU-005-73</strain>
        <tissue evidence="1">Liver</tissue>
    </source>
</reference>
<evidence type="ECO:0000313" key="1">
    <source>
        <dbReference type="EMBL" id="NXK21049.1"/>
    </source>
</evidence>